<dbReference type="WBParaSite" id="PgR078_g016_t01">
    <property type="protein sequence ID" value="PgR078_g016_t01"/>
    <property type="gene ID" value="PgR078_g016"/>
</dbReference>
<reference evidence="2 3" key="1">
    <citation type="submission" date="2022-11" db="UniProtKB">
        <authorList>
            <consortium name="WormBaseParasite"/>
        </authorList>
    </citation>
    <scope>IDENTIFICATION</scope>
</reference>
<sequence length="73" mass="8842">MDNVPFEFIYLCSKLSLFIGNSLRRRLPTKMCNIISEKKLFADIYLCGDRQFFCKEEYGRECKDVRKRHRSKR</sequence>
<dbReference type="WBParaSite" id="PgR078_g016_t02">
    <property type="protein sequence ID" value="PgR078_g016_t02"/>
    <property type="gene ID" value="PgR078_g016"/>
</dbReference>
<accession>A0A915C1B6</accession>
<dbReference type="Proteomes" id="UP000887569">
    <property type="component" value="Unplaced"/>
</dbReference>
<proteinExistence type="predicted"/>
<evidence type="ECO:0000313" key="2">
    <source>
        <dbReference type="WBParaSite" id="PgR078_g016_t01"/>
    </source>
</evidence>
<dbReference type="AlphaFoldDB" id="A0A915C1B6"/>
<organism evidence="1 2">
    <name type="scientific">Parascaris univalens</name>
    <name type="common">Nematode worm</name>
    <dbReference type="NCBI Taxonomy" id="6257"/>
    <lineage>
        <taxon>Eukaryota</taxon>
        <taxon>Metazoa</taxon>
        <taxon>Ecdysozoa</taxon>
        <taxon>Nematoda</taxon>
        <taxon>Chromadorea</taxon>
        <taxon>Rhabditida</taxon>
        <taxon>Spirurina</taxon>
        <taxon>Ascaridomorpha</taxon>
        <taxon>Ascaridoidea</taxon>
        <taxon>Ascarididae</taxon>
        <taxon>Parascaris</taxon>
    </lineage>
</organism>
<keyword evidence="1" id="KW-1185">Reference proteome</keyword>
<dbReference type="WBParaSite" id="PgR078_g016_t03">
    <property type="protein sequence ID" value="PgR078_g016_t03"/>
    <property type="gene ID" value="PgR078_g016"/>
</dbReference>
<evidence type="ECO:0000313" key="1">
    <source>
        <dbReference type="Proteomes" id="UP000887569"/>
    </source>
</evidence>
<name>A0A915C1B6_PARUN</name>
<protein>
    <submittedName>
        <fullName evidence="2 3">Uncharacterized protein</fullName>
    </submittedName>
</protein>
<evidence type="ECO:0000313" key="3">
    <source>
        <dbReference type="WBParaSite" id="PgR078_g016_t02"/>
    </source>
</evidence>